<feature type="transmembrane region" description="Helical" evidence="6">
    <location>
        <begin position="142"/>
        <end position="165"/>
    </location>
</feature>
<keyword evidence="4 6" id="KW-1133">Transmembrane helix</keyword>
<dbReference type="PANTHER" id="PTHR30086">
    <property type="entry name" value="ARGININE EXPORTER PROTEIN ARGO"/>
    <property type="match status" value="1"/>
</dbReference>
<comment type="caution">
    <text evidence="7">The sequence shown here is derived from an EMBL/GenBank/DDBJ whole genome shotgun (WGS) entry which is preliminary data.</text>
</comment>
<proteinExistence type="predicted"/>
<evidence type="ECO:0000256" key="3">
    <source>
        <dbReference type="ARBA" id="ARBA00022692"/>
    </source>
</evidence>
<gene>
    <name evidence="7" type="ORF">HLB44_34665</name>
</gene>
<dbReference type="PANTHER" id="PTHR30086:SF19">
    <property type="entry name" value="THREONINE EFFLUX PROTEIN"/>
    <property type="match status" value="1"/>
</dbReference>
<evidence type="ECO:0000256" key="6">
    <source>
        <dbReference type="SAM" id="Phobius"/>
    </source>
</evidence>
<feature type="transmembrane region" description="Helical" evidence="6">
    <location>
        <begin position="185"/>
        <end position="203"/>
    </location>
</feature>
<dbReference type="EMBL" id="JABRWJ010000018">
    <property type="protein sequence ID" value="NRF72140.1"/>
    <property type="molecule type" value="Genomic_DNA"/>
</dbReference>
<feature type="transmembrane region" description="Helical" evidence="6">
    <location>
        <begin position="38"/>
        <end position="64"/>
    </location>
</feature>
<dbReference type="Pfam" id="PF01810">
    <property type="entry name" value="LysE"/>
    <property type="match status" value="1"/>
</dbReference>
<dbReference type="InterPro" id="IPR001123">
    <property type="entry name" value="LeuE-type"/>
</dbReference>
<organism evidence="7 8">
    <name type="scientific">Pseudaquabacterium terrae</name>
    <dbReference type="NCBI Taxonomy" id="2732868"/>
    <lineage>
        <taxon>Bacteria</taxon>
        <taxon>Pseudomonadati</taxon>
        <taxon>Pseudomonadota</taxon>
        <taxon>Betaproteobacteria</taxon>
        <taxon>Burkholderiales</taxon>
        <taxon>Sphaerotilaceae</taxon>
        <taxon>Pseudaquabacterium</taxon>
    </lineage>
</organism>
<evidence type="ECO:0000256" key="1">
    <source>
        <dbReference type="ARBA" id="ARBA00004651"/>
    </source>
</evidence>
<dbReference type="Proteomes" id="UP000737171">
    <property type="component" value="Unassembled WGS sequence"/>
</dbReference>
<feature type="transmembrane region" description="Helical" evidence="6">
    <location>
        <begin position="6"/>
        <end position="26"/>
    </location>
</feature>
<comment type="subcellular location">
    <subcellularLocation>
        <location evidence="1">Cell membrane</location>
        <topology evidence="1">Multi-pass membrane protein</topology>
    </subcellularLocation>
</comment>
<keyword evidence="2" id="KW-1003">Cell membrane</keyword>
<name>A0ABX2ETU8_9BURK</name>
<evidence type="ECO:0000313" key="8">
    <source>
        <dbReference type="Proteomes" id="UP000737171"/>
    </source>
</evidence>
<accession>A0ABX2ETU8</accession>
<protein>
    <submittedName>
        <fullName evidence="7">LysE family transporter</fullName>
    </submittedName>
</protein>
<evidence type="ECO:0000256" key="2">
    <source>
        <dbReference type="ARBA" id="ARBA00022475"/>
    </source>
</evidence>
<keyword evidence="3 6" id="KW-0812">Transmembrane</keyword>
<keyword evidence="5 6" id="KW-0472">Membrane</keyword>
<reference evidence="7 8" key="1">
    <citation type="submission" date="2020-05" db="EMBL/GenBank/DDBJ databases">
        <title>Aquincola sp. isolate from soil.</title>
        <authorList>
            <person name="Han J."/>
            <person name="Kim D.-U."/>
        </authorList>
    </citation>
    <scope>NUCLEOTIDE SEQUENCE [LARGE SCALE GENOMIC DNA]</scope>
    <source>
        <strain evidence="7 8">S2</strain>
    </source>
</reference>
<feature type="transmembrane region" description="Helical" evidence="6">
    <location>
        <begin position="70"/>
        <end position="87"/>
    </location>
</feature>
<keyword evidence="8" id="KW-1185">Reference proteome</keyword>
<evidence type="ECO:0000256" key="5">
    <source>
        <dbReference type="ARBA" id="ARBA00023136"/>
    </source>
</evidence>
<evidence type="ECO:0000256" key="4">
    <source>
        <dbReference type="ARBA" id="ARBA00022989"/>
    </source>
</evidence>
<dbReference type="RefSeq" id="WP_173134799.1">
    <property type="nucleotide sequence ID" value="NZ_JABRWJ010000018.1"/>
</dbReference>
<evidence type="ECO:0000313" key="7">
    <source>
        <dbReference type="EMBL" id="NRF72140.1"/>
    </source>
</evidence>
<sequence>MLTTLLTIAVLHWMMLVTPGANVLLVSQLAASGHRRSAYFAGFGVSAVALGWALLAILGVQAVFAAMPQLRLALQIAGGVYLLYVALRLWRAGGSGDGAAGGAIAAGAAFRLGFLTNVMNPKSALFFGSVFATALPAAPEPALLAAAVALVFVNALAWHSLLAALLSQPRIQAAYARQRQRLNRIAAAIVGAIGLKLLATTLHELRSRA</sequence>
<feature type="transmembrane region" description="Helical" evidence="6">
    <location>
        <begin position="99"/>
        <end position="119"/>
    </location>
</feature>